<keyword evidence="1" id="KW-0175">Coiled coil</keyword>
<name>A0ABZ2SUE5_9ENTE</name>
<dbReference type="CDD" id="cd13402">
    <property type="entry name" value="LT_TF-like"/>
    <property type="match status" value="1"/>
</dbReference>
<keyword evidence="3" id="KW-1185">Reference proteome</keyword>
<evidence type="ECO:0000313" key="2">
    <source>
        <dbReference type="EMBL" id="WYJ77724.1"/>
    </source>
</evidence>
<reference evidence="2 3" key="1">
    <citation type="submission" date="2021-03" db="EMBL/GenBank/DDBJ databases">
        <authorList>
            <person name="Gilmore M.S."/>
            <person name="Schwartzman J."/>
            <person name="Van Tyne D."/>
            <person name="Martin M."/>
            <person name="Earl A.M."/>
            <person name="Manson A.L."/>
            <person name="Straub T."/>
            <person name="Salamzade R."/>
            <person name="Saavedra J."/>
            <person name="Lebreton F."/>
            <person name="Prichula J."/>
            <person name="Schaufler K."/>
            <person name="Gaca A."/>
            <person name="Sgardioli B."/>
            <person name="Wagenaar J."/>
            <person name="Strong T."/>
        </authorList>
    </citation>
    <scope>NUCLEOTIDE SEQUENCE [LARGE SCALE GENOMIC DNA]</scope>
    <source>
        <strain evidence="2 3">DIV2402</strain>
    </source>
</reference>
<accession>A0ABZ2SUE5</accession>
<reference evidence="2 3" key="2">
    <citation type="submission" date="2024-03" db="EMBL/GenBank/DDBJ databases">
        <title>The Genome Sequence of Enterococcus sp. DIV2402.</title>
        <authorList>
            <consortium name="The Broad Institute Genomics Platform"/>
            <consortium name="The Broad Institute Microbial Omics Core"/>
            <consortium name="The Broad Institute Genomic Center for Infectious Diseases"/>
            <person name="Earl A."/>
            <person name="Manson A."/>
            <person name="Gilmore M."/>
            <person name="Schwartman J."/>
            <person name="Shea T."/>
            <person name="Abouelleil A."/>
            <person name="Cao P."/>
            <person name="Chapman S."/>
            <person name="Cusick C."/>
            <person name="Young S."/>
            <person name="Neafsey D."/>
            <person name="Nusbaum C."/>
            <person name="Birren B."/>
        </authorList>
    </citation>
    <scope>NUCLEOTIDE SEQUENCE [LARGE SCALE GENOMIC DNA]</scope>
    <source>
        <strain evidence="2 3">DIV2402</strain>
    </source>
</reference>
<dbReference type="SUPFAM" id="SSF53955">
    <property type="entry name" value="Lysozyme-like"/>
    <property type="match status" value="1"/>
</dbReference>
<dbReference type="Proteomes" id="UP000664701">
    <property type="component" value="Chromosome"/>
</dbReference>
<evidence type="ECO:0000256" key="1">
    <source>
        <dbReference type="SAM" id="Coils"/>
    </source>
</evidence>
<dbReference type="RefSeq" id="WP_207940171.1">
    <property type="nucleotide sequence ID" value="NZ_CP147251.1"/>
</dbReference>
<sequence>MAEQKPVGAIKLGVSLDGTSFGNDLDTINTKIKQAESSMKANMKAFQGASKTYDGLGQKVKDLTTVMNGQDAKIQELNKRRDQAIEKYGEESKQVIKLNTQINNATAKYNGYAKQLNDTKKELAYASTGVNTLTKEMRENEKATNDEVKALKQAGDEAGALEAQQKGLEKQLVLTEQATREQEKVVAQLSEEFGVSAKETLDAVASLEKLERQTKITSTQLDGVKKSGQNLDLSSEVGKTEKGIGGADVALDTFIGSLGANITAKGLEAVANLASEVAEEFGAAKESYEQFLLATRGNKGQTGKLSEASNNAYTEMGGDREEFNQASEIVLSFTPQIDQSELENQSKMAVAYAKATGSDVSESIAGAYKLAGEFGIPVEEAYNAMQTMAKNVGDQKHEIADQMNEYARFYAQNGDSVQSMADKIVNGYRSGAYQVDKFNDLYKEMGLTIQDTGKMADVVDDLGLWDVYGQYKDGSITVTQMNNAVLQSIQQIEDPQKRLMKYQEVYGTLAEDNGLKVLDSLGKQGEGAKITAGEMDKLIALSEDNSPWEALKRNTANLFSPMSDSMVTFNSKMKDFIDEMFKPRKIQWFEDLKGFLEPYLIPMIDKVKKIFSDMFKSFSDYWNTDGKQFIEAFKNFLEFIKPLLNIVLGIIHQFIDSVGNLVNGIVQSIQGLMKIFTGIFTGDFKMLWDGLKQLFFGSIEAIWGYLNMMFFGRIVKGFGGFVKAIPKSISGMWTSIKAFFTQGISNVGRSVGGFVASIPKKLFTMGSNSKSAITNMWNGIKGNFISGIANVGTNVSRFVASIPQRLFSMASSGKNAITSMWKGIKNSFSNGVSNIVTKMKNLPGTIAEGIVNNTYKVVNAFKSMFKKAQQIIKKPVNTVIGGANWVLEKFGAKKLPTWQPDEKYAKGTPRGGHKGGNALVNDGNGAEMVVMPNGQAFIPKGKNVLIPNAPKGMHVLNAEDTANAMGKNSPTFAYKKGTNWFSEIGKWAKEKVTDVWDFVSNPSKLVDVALGKFLDFGDASHFALDAGKGLVTKAKDSMVGWTKNLFAKNESNLGDNGFYGDVSKNGNGVYQYLMNIANGFLKKYKDQGLYLSSGLRFTDNFDHSKGLAVDLAIPGVNNGSPIYRKIADEAIKMDGIKYVITNGMWRWKNQGWKPWADGDHYDHVHLSGEKPIGQKYKVTSQGFGVDRWRNLATQALQMEGVYSTANLNAMMNQIRTESSGNPNTINNWDINAKNGTPSKGLLQVIDPTFQFYKRPGFNNIWAPLDNMLASIRYVKARYGSITNGYRGVGYENGGFITKQHLAMVGEGNKPEVVIPLSSAKRSRAMELLEKTKTILGDTDNVIIKSNDNGSDLSKLESKFDKLISLVQGLLEKDSNVYMDGRQVSKQLEKRNNRDKISKARGRGQVVFA</sequence>
<dbReference type="SUPFAM" id="SSF57997">
    <property type="entry name" value="Tropomyosin"/>
    <property type="match status" value="1"/>
</dbReference>
<dbReference type="InterPro" id="IPR023346">
    <property type="entry name" value="Lysozyme-like_dom_sf"/>
</dbReference>
<dbReference type="PANTHER" id="PTHR37813">
    <property type="entry name" value="FELS-2 PROPHAGE PROTEIN"/>
    <property type="match status" value="1"/>
</dbReference>
<gene>
    <name evidence="2" type="ORF">DOK78_002362</name>
</gene>
<proteinExistence type="predicted"/>
<organism evidence="2 3">
    <name type="scientific">Candidatus Enterococcus lowellii</name>
    <dbReference type="NCBI Taxonomy" id="2230877"/>
    <lineage>
        <taxon>Bacteria</taxon>
        <taxon>Bacillati</taxon>
        <taxon>Bacillota</taxon>
        <taxon>Bacilli</taxon>
        <taxon>Lactobacillales</taxon>
        <taxon>Enterococcaceae</taxon>
        <taxon>Enterococcus</taxon>
    </lineage>
</organism>
<protein>
    <submittedName>
        <fullName evidence="2">Uncharacterized protein</fullName>
    </submittedName>
</protein>
<dbReference type="PANTHER" id="PTHR37813:SF1">
    <property type="entry name" value="FELS-2 PROPHAGE PROTEIN"/>
    <property type="match status" value="1"/>
</dbReference>
<dbReference type="EMBL" id="CP147251">
    <property type="protein sequence ID" value="WYJ77724.1"/>
    <property type="molecule type" value="Genomic_DNA"/>
</dbReference>
<evidence type="ECO:0000313" key="3">
    <source>
        <dbReference type="Proteomes" id="UP000664701"/>
    </source>
</evidence>
<feature type="coiled-coil region" evidence="1">
    <location>
        <begin position="60"/>
        <end position="171"/>
    </location>
</feature>